<evidence type="ECO:0000256" key="4">
    <source>
        <dbReference type="ARBA" id="ARBA00022989"/>
    </source>
</evidence>
<evidence type="ECO:0000256" key="1">
    <source>
        <dbReference type="ARBA" id="ARBA00004141"/>
    </source>
</evidence>
<feature type="transmembrane region" description="Helical" evidence="6">
    <location>
        <begin position="123"/>
        <end position="141"/>
    </location>
</feature>
<dbReference type="NCBIfam" id="TIGR01297">
    <property type="entry name" value="CDF"/>
    <property type="match status" value="1"/>
</dbReference>
<feature type="transmembrane region" description="Helical" evidence="6">
    <location>
        <begin position="226"/>
        <end position="244"/>
    </location>
</feature>
<dbReference type="Proteomes" id="UP000481153">
    <property type="component" value="Unassembled WGS sequence"/>
</dbReference>
<sequence length="350" mass="38330">MSALSQYGAVSLDIKRAQEQAGRPARSAVAHSLIHQQEAGEARCLPEAASQKVQLAITSSIVINIILAIAKTYAAIASGSLAVLSSLVDSILDLTSQALFWFSDRYMHTPNENYPAGRRRLEPIAVVVSATLMGMAALEVVQKSVSTLIEGFGGVLPELDMSILTVSVLCVAIVVKLMLWFICGQIAHVSPSAAALAQDHRNDVFSNGVAVITSLVAHYHSKLWYFDPVGAIAISIYITLSWVATGKEQVERLVGLQADQDFIDRVRAIADAHHPQLKSDIIRAYHFGNNFLVELEVVLPKDMSVQESHDISLALQIKVEALDEVERAFVHVDYQARDYDEHKDPTIRHD</sequence>
<dbReference type="AlphaFoldDB" id="A0A6G0XH19"/>
<dbReference type="InterPro" id="IPR002524">
    <property type="entry name" value="Cation_efflux"/>
</dbReference>
<dbReference type="InterPro" id="IPR036837">
    <property type="entry name" value="Cation_efflux_CTD_sf"/>
</dbReference>
<dbReference type="FunFam" id="1.20.1510.10:FF:000005">
    <property type="entry name" value="Putative Cation diffusion facilitator 1"/>
    <property type="match status" value="1"/>
</dbReference>
<dbReference type="Pfam" id="PF01545">
    <property type="entry name" value="Cation_efflux"/>
    <property type="match status" value="1"/>
</dbReference>
<evidence type="ECO:0000259" key="8">
    <source>
        <dbReference type="Pfam" id="PF16916"/>
    </source>
</evidence>
<dbReference type="InterPro" id="IPR058533">
    <property type="entry name" value="Cation_efflux_TM"/>
</dbReference>
<keyword evidence="4 6" id="KW-1133">Transmembrane helix</keyword>
<dbReference type="VEuPathDB" id="FungiDB:AeMF1_010562"/>
<dbReference type="InterPro" id="IPR027469">
    <property type="entry name" value="Cation_efflux_TMD_sf"/>
</dbReference>
<dbReference type="InterPro" id="IPR050291">
    <property type="entry name" value="CDF_Transporter"/>
</dbReference>
<feature type="transmembrane region" description="Helical" evidence="6">
    <location>
        <begin position="55"/>
        <end position="76"/>
    </location>
</feature>
<feature type="domain" description="Cation efflux protein cytoplasmic" evidence="8">
    <location>
        <begin position="259"/>
        <end position="333"/>
    </location>
</feature>
<dbReference type="GO" id="GO:0008324">
    <property type="term" value="F:monoatomic cation transmembrane transporter activity"/>
    <property type="evidence" value="ECO:0007669"/>
    <property type="project" value="InterPro"/>
</dbReference>
<feature type="domain" description="Cation efflux protein transmembrane" evidence="7">
    <location>
        <begin position="58"/>
        <end position="253"/>
    </location>
</feature>
<keyword evidence="3 6" id="KW-0812">Transmembrane</keyword>
<evidence type="ECO:0000313" key="9">
    <source>
        <dbReference type="EMBL" id="KAF0739526.1"/>
    </source>
</evidence>
<dbReference type="PANTHER" id="PTHR43840">
    <property type="entry name" value="MITOCHONDRIAL METAL TRANSPORTER 1-RELATED"/>
    <property type="match status" value="1"/>
</dbReference>
<feature type="transmembrane region" description="Helical" evidence="6">
    <location>
        <begin position="161"/>
        <end position="183"/>
    </location>
</feature>
<keyword evidence="5 6" id="KW-0472">Membrane</keyword>
<gene>
    <name evidence="9" type="ORF">Ae201684_004708</name>
</gene>
<protein>
    <submittedName>
        <fullName evidence="9">Uncharacterized protein</fullName>
    </submittedName>
</protein>
<evidence type="ECO:0000256" key="5">
    <source>
        <dbReference type="ARBA" id="ARBA00023136"/>
    </source>
</evidence>
<name>A0A6G0XH19_9STRA</name>
<dbReference type="GO" id="GO:0016020">
    <property type="term" value="C:membrane"/>
    <property type="evidence" value="ECO:0007669"/>
    <property type="project" value="UniProtKB-SubCell"/>
</dbReference>
<organism evidence="9 10">
    <name type="scientific">Aphanomyces euteiches</name>
    <dbReference type="NCBI Taxonomy" id="100861"/>
    <lineage>
        <taxon>Eukaryota</taxon>
        <taxon>Sar</taxon>
        <taxon>Stramenopiles</taxon>
        <taxon>Oomycota</taxon>
        <taxon>Saprolegniomycetes</taxon>
        <taxon>Saprolegniales</taxon>
        <taxon>Verrucalvaceae</taxon>
        <taxon>Aphanomyces</taxon>
    </lineage>
</organism>
<dbReference type="SUPFAM" id="SSF161111">
    <property type="entry name" value="Cation efflux protein transmembrane domain-like"/>
    <property type="match status" value="1"/>
</dbReference>
<evidence type="ECO:0000256" key="2">
    <source>
        <dbReference type="ARBA" id="ARBA00022448"/>
    </source>
</evidence>
<evidence type="ECO:0000256" key="3">
    <source>
        <dbReference type="ARBA" id="ARBA00022692"/>
    </source>
</evidence>
<dbReference type="Gene3D" id="3.30.70.1350">
    <property type="entry name" value="Cation efflux protein, cytoplasmic domain"/>
    <property type="match status" value="1"/>
</dbReference>
<dbReference type="Gene3D" id="1.20.1510.10">
    <property type="entry name" value="Cation efflux protein transmembrane domain"/>
    <property type="match status" value="1"/>
</dbReference>
<dbReference type="InterPro" id="IPR027470">
    <property type="entry name" value="Cation_efflux_CTD"/>
</dbReference>
<evidence type="ECO:0000313" key="10">
    <source>
        <dbReference type="Proteomes" id="UP000481153"/>
    </source>
</evidence>
<dbReference type="Pfam" id="PF16916">
    <property type="entry name" value="ZT_dimer"/>
    <property type="match status" value="1"/>
</dbReference>
<proteinExistence type="predicted"/>
<evidence type="ECO:0000259" key="7">
    <source>
        <dbReference type="Pfam" id="PF01545"/>
    </source>
</evidence>
<keyword evidence="2" id="KW-0813">Transport</keyword>
<dbReference type="SUPFAM" id="SSF160240">
    <property type="entry name" value="Cation efflux protein cytoplasmic domain-like"/>
    <property type="match status" value="1"/>
</dbReference>
<reference evidence="9 10" key="1">
    <citation type="submission" date="2019-07" db="EMBL/GenBank/DDBJ databases">
        <title>Genomics analysis of Aphanomyces spp. identifies a new class of oomycete effector associated with host adaptation.</title>
        <authorList>
            <person name="Gaulin E."/>
        </authorList>
    </citation>
    <scope>NUCLEOTIDE SEQUENCE [LARGE SCALE GENOMIC DNA]</scope>
    <source>
        <strain evidence="9 10">ATCC 201684</strain>
    </source>
</reference>
<comment type="subcellular location">
    <subcellularLocation>
        <location evidence="1">Membrane</location>
        <topology evidence="1">Multi-pass membrane protein</topology>
    </subcellularLocation>
</comment>
<dbReference type="FunFam" id="3.30.70.1350:FF:000003">
    <property type="entry name" value="Cation diffusion facilitator 1"/>
    <property type="match status" value="1"/>
</dbReference>
<keyword evidence="10" id="KW-1185">Reference proteome</keyword>
<dbReference type="PANTHER" id="PTHR43840:SF52">
    <property type="entry name" value="CATION EFFLUX FAMILY PROTEIN"/>
    <property type="match status" value="1"/>
</dbReference>
<accession>A0A6G0XH19</accession>
<feature type="transmembrane region" description="Helical" evidence="6">
    <location>
        <begin position="82"/>
        <end position="102"/>
    </location>
</feature>
<comment type="caution">
    <text evidence="9">The sequence shown here is derived from an EMBL/GenBank/DDBJ whole genome shotgun (WGS) entry which is preliminary data.</text>
</comment>
<evidence type="ECO:0000256" key="6">
    <source>
        <dbReference type="SAM" id="Phobius"/>
    </source>
</evidence>
<dbReference type="OrthoDB" id="78296at2759"/>
<dbReference type="EMBL" id="VJMJ01000063">
    <property type="protein sequence ID" value="KAF0739526.1"/>
    <property type="molecule type" value="Genomic_DNA"/>
</dbReference>